<dbReference type="STRING" id="1353009.A0A1Y2I6Z2"/>
<protein>
    <recommendedName>
        <fullName evidence="3">Reverse transcriptase domain-containing protein</fullName>
    </recommendedName>
</protein>
<organism evidence="1 2">
    <name type="scientific">Trametes coccinea (strain BRFM310)</name>
    <name type="common">Pycnoporus coccineus</name>
    <dbReference type="NCBI Taxonomy" id="1353009"/>
    <lineage>
        <taxon>Eukaryota</taxon>
        <taxon>Fungi</taxon>
        <taxon>Dikarya</taxon>
        <taxon>Basidiomycota</taxon>
        <taxon>Agaricomycotina</taxon>
        <taxon>Agaricomycetes</taxon>
        <taxon>Polyporales</taxon>
        <taxon>Polyporaceae</taxon>
        <taxon>Trametes</taxon>
    </lineage>
</organism>
<sequence length="514" mass="57680">LFDWLRMLYSAMEYVVRFNGDTSETFNAAMGILTGDPASPMLWLLYLSDFELDPHPDDVILDGRRVSHLEQADDVALISMSLHGMQAQLHQFERYCDSIFVLVNVGKTLAAIHGPLPLALPPLILHHVPLRYVHTATYVGMSLTSVHADIFLPHYTAKADAARRAANATLSLASYTGLLPPSLALQLYRSHVDPHLTAGCEVALDIRPTAAHDLHDVQTAYLRRALNISRRSQLPPLYTETGIWPIRYRRYQLALRFLAYLLTDCPPLPYAALRELHNLSSTRAVPTWWTDLHLVGMALPVPVLLDVSAFPTQESVQQALSELSTSLAAHLWDAVTRSNRLPVLQYRTLRAVPQTPTVSDLKAVCRPRAYLYLPHRRQREALALLLFSEHPLAVEQLRRTPPIPREWRVCRFCRIRSAVEDEIHALLSCRSPLLSARRARFVAELSDAHPPLRRLLAILPIQAVLDVLLASELSGPLPMVADYVADIFEIYMNTPPLVITTQAGYDMLPLTTAS</sequence>
<evidence type="ECO:0000313" key="1">
    <source>
        <dbReference type="EMBL" id="OSC96928.1"/>
    </source>
</evidence>
<evidence type="ECO:0000313" key="2">
    <source>
        <dbReference type="Proteomes" id="UP000193067"/>
    </source>
</evidence>
<gene>
    <name evidence="1" type="ORF">PYCCODRAFT_1378223</name>
</gene>
<keyword evidence="2" id="KW-1185">Reference proteome</keyword>
<dbReference type="PANTHER" id="PTHR47027:SF20">
    <property type="entry name" value="REVERSE TRANSCRIPTASE-LIKE PROTEIN WITH RNA-DIRECTED DNA POLYMERASE DOMAIN"/>
    <property type="match status" value="1"/>
</dbReference>
<accession>A0A1Y2I6Z2</accession>
<reference evidence="1 2" key="1">
    <citation type="journal article" date="2015" name="Biotechnol. Biofuels">
        <title>Enhanced degradation of softwood versus hardwood by the white-rot fungus Pycnoporus coccineus.</title>
        <authorList>
            <person name="Couturier M."/>
            <person name="Navarro D."/>
            <person name="Chevret D."/>
            <person name="Henrissat B."/>
            <person name="Piumi F."/>
            <person name="Ruiz-Duenas F.J."/>
            <person name="Martinez A.T."/>
            <person name="Grigoriev I.V."/>
            <person name="Riley R."/>
            <person name="Lipzen A."/>
            <person name="Berrin J.G."/>
            <person name="Master E.R."/>
            <person name="Rosso M.N."/>
        </authorList>
    </citation>
    <scope>NUCLEOTIDE SEQUENCE [LARGE SCALE GENOMIC DNA]</scope>
    <source>
        <strain evidence="1 2">BRFM310</strain>
    </source>
</reference>
<proteinExistence type="predicted"/>
<dbReference type="Proteomes" id="UP000193067">
    <property type="component" value="Unassembled WGS sequence"/>
</dbReference>
<dbReference type="AlphaFoldDB" id="A0A1Y2I6Z2"/>
<evidence type="ECO:0008006" key="3">
    <source>
        <dbReference type="Google" id="ProtNLM"/>
    </source>
</evidence>
<dbReference type="OrthoDB" id="2802125at2759"/>
<name>A0A1Y2I6Z2_TRAC3</name>
<dbReference type="EMBL" id="KZ084162">
    <property type="protein sequence ID" value="OSC96928.1"/>
    <property type="molecule type" value="Genomic_DNA"/>
</dbReference>
<feature type="non-terminal residue" evidence="1">
    <location>
        <position position="1"/>
    </location>
</feature>
<dbReference type="PANTHER" id="PTHR47027">
    <property type="entry name" value="REVERSE TRANSCRIPTASE DOMAIN-CONTAINING PROTEIN"/>
    <property type="match status" value="1"/>
</dbReference>